<gene>
    <name evidence="5" type="ORF">EAT49_17365</name>
</gene>
<evidence type="ECO:0000256" key="1">
    <source>
        <dbReference type="ARBA" id="ARBA00006464"/>
    </source>
</evidence>
<evidence type="ECO:0000313" key="6">
    <source>
        <dbReference type="Proteomes" id="UP000268016"/>
    </source>
</evidence>
<keyword evidence="2" id="KW-0270">Exopolysaccharide synthesis</keyword>
<organism evidence="5 6">
    <name type="scientific">Histidinibacterium lentulum</name>
    <dbReference type="NCBI Taxonomy" id="2480588"/>
    <lineage>
        <taxon>Bacteria</taxon>
        <taxon>Pseudomonadati</taxon>
        <taxon>Pseudomonadota</taxon>
        <taxon>Alphaproteobacteria</taxon>
        <taxon>Rhodobacterales</taxon>
        <taxon>Paracoccaceae</taxon>
        <taxon>Histidinibacterium</taxon>
    </lineage>
</organism>
<dbReference type="InterPro" id="IPR003362">
    <property type="entry name" value="Bact_transf"/>
</dbReference>
<feature type="domain" description="Bacterial sugar transferase" evidence="4">
    <location>
        <begin position="39"/>
        <end position="220"/>
    </location>
</feature>
<dbReference type="Pfam" id="PF02397">
    <property type="entry name" value="Bac_transf"/>
    <property type="match status" value="1"/>
</dbReference>
<accession>A0A3N2QS95</accession>
<evidence type="ECO:0000313" key="5">
    <source>
        <dbReference type="EMBL" id="ROT98040.1"/>
    </source>
</evidence>
<dbReference type="Proteomes" id="UP000268016">
    <property type="component" value="Unassembled WGS sequence"/>
</dbReference>
<dbReference type="PANTHER" id="PTHR30576:SF0">
    <property type="entry name" value="UNDECAPRENYL-PHOSPHATE N-ACETYLGALACTOSAMINYL 1-PHOSPHATE TRANSFERASE-RELATED"/>
    <property type="match status" value="1"/>
</dbReference>
<proteinExistence type="inferred from homology"/>
<keyword evidence="3" id="KW-1133">Transmembrane helix</keyword>
<evidence type="ECO:0000256" key="3">
    <source>
        <dbReference type="SAM" id="Phobius"/>
    </source>
</evidence>
<keyword evidence="6" id="KW-1185">Reference proteome</keyword>
<sequence>MSYIDASFRDDFSVVSSSSFRGFRHGCSVTGRAYPYIRRGADIVGSAVLAPVVGVVALALLALNPFWNPGPLFFRQPRMGRGCLPFMALKFRTMRPAEAVTRAADDPLEEDRITPLGRVLRKMRLDELPQVLNVLAGEMSLIGPRPDFYDHAVTYLASIPRYRQRHMIRPGISGLAQTEVGYVSSIRETRRKVSADLYYIQHASLRMDAWIVWRTLKVVLTRAGT</sequence>
<comment type="similarity">
    <text evidence="1">Belongs to the bacterial sugar transferase family.</text>
</comment>
<dbReference type="EMBL" id="RDRB01000010">
    <property type="protein sequence ID" value="ROT98040.1"/>
    <property type="molecule type" value="Genomic_DNA"/>
</dbReference>
<dbReference type="OrthoDB" id="9808602at2"/>
<keyword evidence="3" id="KW-0812">Transmembrane</keyword>
<reference evidence="5 6" key="1">
    <citation type="submission" date="2018-10" db="EMBL/GenBank/DDBJ databases">
        <title>Histidinibacterium lentulum gen. nov., sp. nov., a marine bacterium from the culture broth of Picochlorum sp. 122.</title>
        <authorList>
            <person name="Wang G."/>
        </authorList>
    </citation>
    <scope>NUCLEOTIDE SEQUENCE [LARGE SCALE GENOMIC DNA]</scope>
    <source>
        <strain evidence="5 6">B17</strain>
    </source>
</reference>
<dbReference type="AlphaFoldDB" id="A0A3N2QS95"/>
<dbReference type="PANTHER" id="PTHR30576">
    <property type="entry name" value="COLANIC BIOSYNTHESIS UDP-GLUCOSE LIPID CARRIER TRANSFERASE"/>
    <property type="match status" value="1"/>
</dbReference>
<evidence type="ECO:0000256" key="2">
    <source>
        <dbReference type="ARBA" id="ARBA00023169"/>
    </source>
</evidence>
<evidence type="ECO:0000259" key="4">
    <source>
        <dbReference type="Pfam" id="PF02397"/>
    </source>
</evidence>
<protein>
    <submittedName>
        <fullName evidence="5">Sugar transferase</fullName>
    </submittedName>
</protein>
<feature type="transmembrane region" description="Helical" evidence="3">
    <location>
        <begin position="43"/>
        <end position="67"/>
    </location>
</feature>
<comment type="caution">
    <text evidence="5">The sequence shown here is derived from an EMBL/GenBank/DDBJ whole genome shotgun (WGS) entry which is preliminary data.</text>
</comment>
<dbReference type="GO" id="GO:0016780">
    <property type="term" value="F:phosphotransferase activity, for other substituted phosphate groups"/>
    <property type="evidence" value="ECO:0007669"/>
    <property type="project" value="TreeGrafter"/>
</dbReference>
<dbReference type="GO" id="GO:0000271">
    <property type="term" value="P:polysaccharide biosynthetic process"/>
    <property type="evidence" value="ECO:0007669"/>
    <property type="project" value="UniProtKB-KW"/>
</dbReference>
<keyword evidence="3" id="KW-0472">Membrane</keyword>
<keyword evidence="5" id="KW-0808">Transferase</keyword>
<name>A0A3N2QS95_9RHOB</name>